<evidence type="ECO:0000256" key="7">
    <source>
        <dbReference type="ARBA" id="ARBA00023157"/>
    </source>
</evidence>
<reference evidence="9 10" key="1">
    <citation type="submission" date="2023-09" db="EMBL/GenBank/DDBJ databases">
        <authorList>
            <person name="Wang M."/>
        </authorList>
    </citation>
    <scope>NUCLEOTIDE SEQUENCE [LARGE SCALE GENOMIC DNA]</scope>
    <source>
        <strain evidence="9">GT-2023</strain>
        <tissue evidence="9">Liver</tissue>
    </source>
</reference>
<evidence type="ECO:0000256" key="2">
    <source>
        <dbReference type="ARBA" id="ARBA00010147"/>
    </source>
</evidence>
<comment type="subunit">
    <text evidence="3">Homotrimer.</text>
</comment>
<dbReference type="EMBL" id="JAYMGO010000007">
    <property type="protein sequence ID" value="KAL1272083.1"/>
    <property type="molecule type" value="Genomic_DNA"/>
</dbReference>
<dbReference type="InterPro" id="IPR006585">
    <property type="entry name" value="FTP1"/>
</dbReference>
<accession>A0ABR3N5C2</accession>
<dbReference type="SUPFAM" id="SSF49785">
    <property type="entry name" value="Galactose-binding domain-like"/>
    <property type="match status" value="7"/>
</dbReference>
<feature type="domain" description="Fucolectin tachylectin-4 pentraxin-1" evidence="8">
    <location>
        <begin position="483"/>
        <end position="607"/>
    </location>
</feature>
<evidence type="ECO:0000256" key="5">
    <source>
        <dbReference type="ARBA" id="ARBA00022734"/>
    </source>
</evidence>
<comment type="caution">
    <text evidence="9">The sequence shown here is derived from an EMBL/GenBank/DDBJ whole genome shotgun (WGS) entry which is preliminary data.</text>
</comment>
<comment type="similarity">
    <text evidence="2">Belongs to the fucolectin family.</text>
</comment>
<dbReference type="InterPro" id="IPR008979">
    <property type="entry name" value="Galactose-bd-like_sf"/>
</dbReference>
<keyword evidence="7" id="KW-1015">Disulfide bond</keyword>
<evidence type="ECO:0000259" key="8">
    <source>
        <dbReference type="SMART" id="SM00607"/>
    </source>
</evidence>
<feature type="domain" description="Fucolectin tachylectin-4 pentraxin-1" evidence="8">
    <location>
        <begin position="904"/>
        <end position="1045"/>
    </location>
</feature>
<evidence type="ECO:0000256" key="6">
    <source>
        <dbReference type="ARBA" id="ARBA00022837"/>
    </source>
</evidence>
<evidence type="ECO:0000256" key="4">
    <source>
        <dbReference type="ARBA" id="ARBA00022723"/>
    </source>
</evidence>
<evidence type="ECO:0000256" key="1">
    <source>
        <dbReference type="ARBA" id="ARBA00002219"/>
    </source>
</evidence>
<dbReference type="Pfam" id="PF22633">
    <property type="entry name" value="F5_F8_type_C_2"/>
    <property type="match status" value="6"/>
</dbReference>
<dbReference type="InterPro" id="IPR051941">
    <property type="entry name" value="BG_Antigen-Binding_Lectin"/>
</dbReference>
<keyword evidence="10" id="KW-1185">Reference proteome</keyword>
<evidence type="ECO:0000313" key="9">
    <source>
        <dbReference type="EMBL" id="KAL1272083.1"/>
    </source>
</evidence>
<feature type="domain" description="Fucolectin tachylectin-4 pentraxin-1" evidence="8">
    <location>
        <begin position="280"/>
        <end position="424"/>
    </location>
</feature>
<protein>
    <recommendedName>
        <fullName evidence="8">Fucolectin tachylectin-4 pentraxin-1 domain-containing protein</fullName>
    </recommendedName>
</protein>
<gene>
    <name evidence="9" type="ORF">QQF64_031099</name>
</gene>
<keyword evidence="6" id="KW-0106">Calcium</keyword>
<keyword evidence="4" id="KW-0479">Metal-binding</keyword>
<feature type="domain" description="Fucolectin tachylectin-4 pentraxin-1" evidence="8">
    <location>
        <begin position="769"/>
        <end position="903"/>
    </location>
</feature>
<keyword evidence="5" id="KW-0430">Lectin</keyword>
<dbReference type="Gene3D" id="2.60.120.260">
    <property type="entry name" value="Galactose-binding domain-like"/>
    <property type="match status" value="8"/>
</dbReference>
<dbReference type="PANTHER" id="PTHR45713:SF11">
    <property type="entry name" value="FUCOLECTIN TACHYLECTIN-4 PENTRAXIN-1 DOMAIN-CONTAINING PROTEIN"/>
    <property type="match status" value="1"/>
</dbReference>
<feature type="domain" description="Fucolectin tachylectin-4 pentraxin-1" evidence="8">
    <location>
        <begin position="11"/>
        <end position="144"/>
    </location>
</feature>
<evidence type="ECO:0000313" key="10">
    <source>
        <dbReference type="Proteomes" id="UP001558613"/>
    </source>
</evidence>
<dbReference type="Proteomes" id="UP001558613">
    <property type="component" value="Unassembled WGS sequence"/>
</dbReference>
<feature type="domain" description="Fucolectin tachylectin-4 pentraxin-1" evidence="8">
    <location>
        <begin position="145"/>
        <end position="279"/>
    </location>
</feature>
<organism evidence="9 10">
    <name type="scientific">Cirrhinus molitorella</name>
    <name type="common">mud carp</name>
    <dbReference type="NCBI Taxonomy" id="172907"/>
    <lineage>
        <taxon>Eukaryota</taxon>
        <taxon>Metazoa</taxon>
        <taxon>Chordata</taxon>
        <taxon>Craniata</taxon>
        <taxon>Vertebrata</taxon>
        <taxon>Euteleostomi</taxon>
        <taxon>Actinopterygii</taxon>
        <taxon>Neopterygii</taxon>
        <taxon>Teleostei</taxon>
        <taxon>Ostariophysi</taxon>
        <taxon>Cypriniformes</taxon>
        <taxon>Cyprinidae</taxon>
        <taxon>Labeoninae</taxon>
        <taxon>Labeonini</taxon>
        <taxon>Cirrhinus</taxon>
    </lineage>
</organism>
<dbReference type="PANTHER" id="PTHR45713">
    <property type="entry name" value="FTP DOMAIN-CONTAINING PROTEIN"/>
    <property type="match status" value="1"/>
</dbReference>
<evidence type="ECO:0000256" key="3">
    <source>
        <dbReference type="ARBA" id="ARBA00011233"/>
    </source>
</evidence>
<proteinExistence type="inferred from homology"/>
<name>A0ABR3N5C2_9TELE</name>
<dbReference type="SMART" id="SM00607">
    <property type="entry name" value="FTP"/>
    <property type="match status" value="6"/>
</dbReference>
<comment type="function">
    <text evidence="1">Acts as a defensive agent. Recognizes blood group fucosylated oligosaccharides including A, B, H and Lewis B-type antigens. Does not recognize Lewis A antigen and has low affinity for monovalent haptens.</text>
</comment>
<sequence>MKRLRSLKHFPEIAASWRKTIHSSQWESFVPERVVDGDRGTCSHTNTQTDPWWKLELQHVYQVNTVNITYLDNQYYYWINGAVIRVGNLPDLYSNPICAEIPTIPAGQTLNFSCGGLEGRYVFVHIPGDGRILVLCEVRVYGYLAENVALWRSVSMSSQYMDWRSRYVVDGLYDSCSHTNSETDPWWSVDLLNEYHVEKVAITNRDDIKAYQRINGAVVRVGNFPNNIYSNPICATITTIPLGATVSYSCEMVGRYVIVHIPGDEKILSLCEVNVYGQLMGNLASNGTVTQSSTSGDWFAEKAIDGNRGLQRLRIGCSSTLTETNPWWRLDLSHVYRISRVVITNRNDCCVEQMNGAEIRIGNSLENNGNDNPLCAVIPAIPGGEAYSYSCGEMDGRYVNLFIPGDMKTLTLCEVEVFGEGPVFKKSLVKIMLNSRDDLTNPTIRDNMLEKLGSALVDRGFTNVTLSWHQTPEQVIQKVNAPQKIAASWQKTSQSSQYSTLAPERAVDGDRGTCSHTNTQTDPWWKLELQHVYQVNTVAITNLYNQYYCWINGAVIRVGNLADLYSNPICAEIPTIPAGQTLNFSFSFIFLEMGKLLFFLRFKSTVNLASNGTATQSSTFEDWFAEKAIDGNRGLQRLNKLTERDSHRNSLENNGNDNPICAVIPAIPGGDSYSYSCGGMDGRYLNLFIPGSKKTITLCEVEVFGEGPILKRSTVKIKLNSRHDLTNPTMRENILEKLGSALADRGFTNVTLSWYQTPQQVIQKVDAPKKNIAINGKAVQSSTLRYEANKAIDNGDLYCTHTETETNPWWRLDLLDIQIIKEVIVTNRIDCCFEQINGAEIRVGNSLENNGNSNPICAEISGIPAGQSVSYSCGEMQGRYVNVVIPGDSKNLTLCEVRVYGNDNVKLSGNAAQSSVFEYWRADRAIDGKKYAPGAASFCTHSKRETNPWWRLDLLDTYYIITVTITNRADCCPARLDGAEIRIGNSLENNGNSNPICAVVTSIPAGASYSYACLDMEGRYVNIVIPGDKILTLCEVEVSRGFPVRHFVKMKFASTSDLTGPEHDKLLFQLQSALGVRGITNVKLSWTKPPQREVERDVEVEEGPCARIQ</sequence>